<reference evidence="3" key="1">
    <citation type="submission" date="2024-02" db="UniProtKB">
        <authorList>
            <consortium name="WormBaseParasite"/>
        </authorList>
    </citation>
    <scope>IDENTIFICATION</scope>
</reference>
<keyword evidence="2" id="KW-1185">Reference proteome</keyword>
<accession>A0AAF3EPF5</accession>
<dbReference type="WBParaSite" id="MBELARI_LOCUS15958">
    <property type="protein sequence ID" value="MBELARI_LOCUS15958"/>
    <property type="gene ID" value="MBELARI_LOCUS15958"/>
</dbReference>
<organism evidence="2 3">
    <name type="scientific">Mesorhabditis belari</name>
    <dbReference type="NCBI Taxonomy" id="2138241"/>
    <lineage>
        <taxon>Eukaryota</taxon>
        <taxon>Metazoa</taxon>
        <taxon>Ecdysozoa</taxon>
        <taxon>Nematoda</taxon>
        <taxon>Chromadorea</taxon>
        <taxon>Rhabditida</taxon>
        <taxon>Rhabditina</taxon>
        <taxon>Rhabditomorpha</taxon>
        <taxon>Rhabditoidea</taxon>
        <taxon>Rhabditidae</taxon>
        <taxon>Mesorhabditinae</taxon>
        <taxon>Mesorhabditis</taxon>
    </lineage>
</organism>
<dbReference type="Proteomes" id="UP000887575">
    <property type="component" value="Unassembled WGS sequence"/>
</dbReference>
<feature type="compositionally biased region" description="Basic and acidic residues" evidence="1">
    <location>
        <begin position="51"/>
        <end position="76"/>
    </location>
</feature>
<feature type="compositionally biased region" description="Polar residues" evidence="1">
    <location>
        <begin position="1"/>
        <end position="28"/>
    </location>
</feature>
<dbReference type="AlphaFoldDB" id="A0AAF3EPF5"/>
<evidence type="ECO:0000256" key="1">
    <source>
        <dbReference type="SAM" id="MobiDB-lite"/>
    </source>
</evidence>
<name>A0AAF3EPF5_9BILA</name>
<feature type="region of interest" description="Disordered" evidence="1">
    <location>
        <begin position="1"/>
        <end position="85"/>
    </location>
</feature>
<protein>
    <submittedName>
        <fullName evidence="3">Uncharacterized protein</fullName>
    </submittedName>
</protein>
<evidence type="ECO:0000313" key="2">
    <source>
        <dbReference type="Proteomes" id="UP000887575"/>
    </source>
</evidence>
<evidence type="ECO:0000313" key="3">
    <source>
        <dbReference type="WBParaSite" id="MBELARI_LOCUS15958"/>
    </source>
</evidence>
<sequence length="255" mass="26662">MVSTNSSQYATDFNNSPTAVDTTKSSPLSLLAKTCEAIGLPDTPSSKKTPKKDENSPGDVKKSDSPNLSKRKDGLRSPRATPKITDPAAALTAMGLAKGASGMFSPFGLPMGFPMGFPGMLPYPPMPYPSFPIPPFMRCPSLMMGRPCTNPAICTACSSVSGSTDAATLSALAAASTFPGMPPFAYPFMPSTSTAASLPATYQQMLQAAAAASVSSSSLPYQSNASGHRVERLSPPPRSWMFISRQLTTRVPAPL</sequence>
<proteinExistence type="predicted"/>